<dbReference type="HOGENOM" id="CLU_183743_0_0_5"/>
<reference evidence="2 3" key="1">
    <citation type="journal article" date="2010" name="J. Bacteriol.">
        <title>Genome sequences of Oceanicola granulosus HTCC2516(T) and Oceanicola batsensis HTCC2597(TDelta).</title>
        <authorList>
            <person name="Thrash J.C."/>
            <person name="Cho J.C."/>
            <person name="Vergin K.L."/>
            <person name="Giovannoni S.J."/>
        </authorList>
    </citation>
    <scope>NUCLEOTIDE SEQUENCE [LARGE SCALE GENOMIC DNA]</scope>
    <source>
        <strain evidence="3">ATCC BAA-861 / DSM 15982 / KCTC 12143 / HTCC2516</strain>
    </source>
</reference>
<evidence type="ECO:0000256" key="1">
    <source>
        <dbReference type="SAM" id="SignalP"/>
    </source>
</evidence>
<dbReference type="Proteomes" id="UP000003635">
    <property type="component" value="Unassembled WGS sequence"/>
</dbReference>
<organism evidence="2 3">
    <name type="scientific">Oceanicola granulosus (strain ATCC BAA-861 / DSM 15982 / KCTC 12143 / HTCC2516)</name>
    <dbReference type="NCBI Taxonomy" id="314256"/>
    <lineage>
        <taxon>Bacteria</taxon>
        <taxon>Pseudomonadati</taxon>
        <taxon>Pseudomonadota</taxon>
        <taxon>Alphaproteobacteria</taxon>
        <taxon>Rhodobacterales</taxon>
        <taxon>Roseobacteraceae</taxon>
        <taxon>Oceanicola</taxon>
    </lineage>
</organism>
<feature type="signal peptide" evidence="1">
    <location>
        <begin position="1"/>
        <end position="24"/>
    </location>
</feature>
<evidence type="ECO:0000313" key="3">
    <source>
        <dbReference type="Proteomes" id="UP000003635"/>
    </source>
</evidence>
<keyword evidence="1" id="KW-0732">Signal</keyword>
<dbReference type="OrthoDB" id="7875167at2"/>
<gene>
    <name evidence="2" type="ORF">OG2516_10181</name>
</gene>
<sequence>MPLKSSLAIAATLAIAAFAAPAVAQSTGMMPAGTGYEAGPPASYTARSWTNPANGCSYSRAHAPGYAPTWHLIMNGAHAGLTNARRSCPFMLVSMN</sequence>
<accession>Q2CKG7</accession>
<comment type="caution">
    <text evidence="2">The sequence shown here is derived from an EMBL/GenBank/DDBJ whole genome shotgun (WGS) entry which is preliminary data.</text>
</comment>
<dbReference type="STRING" id="314256.OG2516_10181"/>
<keyword evidence="3" id="KW-1185">Reference proteome</keyword>
<evidence type="ECO:0000313" key="2">
    <source>
        <dbReference type="EMBL" id="EAR52822.1"/>
    </source>
</evidence>
<proteinExistence type="predicted"/>
<feature type="chain" id="PRO_5004207022" evidence="1">
    <location>
        <begin position="25"/>
        <end position="96"/>
    </location>
</feature>
<protein>
    <submittedName>
        <fullName evidence="2">Uncharacterized protein</fullName>
    </submittedName>
</protein>
<dbReference type="eggNOG" id="ENOG5033988">
    <property type="taxonomic scope" value="Bacteria"/>
</dbReference>
<name>Q2CKG7_OCEGH</name>
<dbReference type="AlphaFoldDB" id="Q2CKG7"/>
<dbReference type="RefSeq" id="WP_007255556.1">
    <property type="nucleotide sequence ID" value="NZ_CH724107.1"/>
</dbReference>
<dbReference type="EMBL" id="AAOT01000001">
    <property type="protein sequence ID" value="EAR52822.1"/>
    <property type="molecule type" value="Genomic_DNA"/>
</dbReference>